<evidence type="ECO:0000313" key="3">
    <source>
        <dbReference type="Proteomes" id="UP001273350"/>
    </source>
</evidence>
<sequence length="624" mass="68541">MKRINFSHSGGFPLEQETLERLQSAYRSELYEALKRHLSIKTPATIGEAINYIIAPATSEKQGLAVIHQIEKNAQGEEKIEGILYPIAKGAQDSCLKTTRTGTSLVYGTGTFQTAYFDYEAQYISQTDYNNADRSGTTNTDALTVYYYELDDFQIVKDIAAIEAILQRLQNEIDAIENDIATVVKPKISAIESDIANVVKPKINAIESDIANVVKPKINAIESDIANVVKPKISAIEGDIANVVKPRITAIEGDIANVVKPKITAIEGDIANVVKPRISAIEGDIANVVKPGINENTNQINVIKDTYLPLDGSKAMTGNLTVGGNITVNTTDQVEATKSETPLLVLKGGNKIAKTDISIKALMDRLIALEARPAATGIPVGIVAIWGRPANQIPTGWKEYEPLQGRMPVGLYNPDFQERGKQFVQRSYYQNLTFYFENGTRIWPFDTLGKAGGYVAKSLNVDEMPPHNHPLATDSAGTSDMNTVVMEGTRNNDEGWSDTNTTGSRGNGNSFPLQSPYRVVQFIEYTGGSDPTIIPSTPVKLTYSFEPPSLIVFEWEASIDNNSGIRYELWSKKSGEEYKLHSTDSLVTRNFFAATNTTYHFQVYAIDSDNNRSLPSNELIIPIP</sequence>
<dbReference type="SUPFAM" id="SSF49265">
    <property type="entry name" value="Fibronectin type III"/>
    <property type="match status" value="1"/>
</dbReference>
<dbReference type="InterPro" id="IPR013783">
    <property type="entry name" value="Ig-like_fold"/>
</dbReference>
<dbReference type="InterPro" id="IPR036116">
    <property type="entry name" value="FN3_sf"/>
</dbReference>
<dbReference type="CDD" id="cd00063">
    <property type="entry name" value="FN3"/>
    <property type="match status" value="1"/>
</dbReference>
<comment type="caution">
    <text evidence="2">The sequence shown here is derived from an EMBL/GenBank/DDBJ whole genome shotgun (WGS) entry which is preliminary data.</text>
</comment>
<keyword evidence="3" id="KW-1185">Reference proteome</keyword>
<organism evidence="2 3">
    <name type="scientific">Flavobacterium cupriresistens</name>
    <dbReference type="NCBI Taxonomy" id="2893885"/>
    <lineage>
        <taxon>Bacteria</taxon>
        <taxon>Pseudomonadati</taxon>
        <taxon>Bacteroidota</taxon>
        <taxon>Flavobacteriia</taxon>
        <taxon>Flavobacteriales</taxon>
        <taxon>Flavobacteriaceae</taxon>
        <taxon>Flavobacterium</taxon>
    </lineage>
</organism>
<proteinExistence type="predicted"/>
<protein>
    <submittedName>
        <fullName evidence="2">Fibronectin type III domain-containing protein</fullName>
    </submittedName>
</protein>
<evidence type="ECO:0000313" key="2">
    <source>
        <dbReference type="EMBL" id="MDX6191279.1"/>
    </source>
</evidence>
<dbReference type="Proteomes" id="UP001273350">
    <property type="component" value="Unassembled WGS sequence"/>
</dbReference>
<evidence type="ECO:0000256" key="1">
    <source>
        <dbReference type="SAM" id="MobiDB-lite"/>
    </source>
</evidence>
<feature type="compositionally biased region" description="Polar residues" evidence="1">
    <location>
        <begin position="497"/>
        <end position="510"/>
    </location>
</feature>
<reference evidence="2 3" key="1">
    <citation type="submission" date="2023-11" db="EMBL/GenBank/DDBJ databases">
        <title>Unpublished Manusciprt.</title>
        <authorList>
            <person name="Saticioglu I.B."/>
            <person name="Ay H."/>
            <person name="Ajmi N."/>
            <person name="Altun S."/>
            <person name="Duman M."/>
        </authorList>
    </citation>
    <scope>NUCLEOTIDE SEQUENCE [LARGE SCALE GENOMIC DNA]</scope>
    <source>
        <strain evidence="2 3">Fl-318</strain>
    </source>
</reference>
<dbReference type="InterPro" id="IPR003961">
    <property type="entry name" value="FN3_dom"/>
</dbReference>
<dbReference type="Gene3D" id="2.60.40.10">
    <property type="entry name" value="Immunoglobulins"/>
    <property type="match status" value="1"/>
</dbReference>
<gene>
    <name evidence="2" type="ORF">SGQ83_18135</name>
</gene>
<dbReference type="EMBL" id="JAWXVI010000009">
    <property type="protein sequence ID" value="MDX6191279.1"/>
    <property type="molecule type" value="Genomic_DNA"/>
</dbReference>
<accession>A0ABU4RF96</accession>
<feature type="region of interest" description="Disordered" evidence="1">
    <location>
        <begin position="488"/>
        <end position="510"/>
    </location>
</feature>
<dbReference type="RefSeq" id="WP_230002851.1">
    <property type="nucleotide sequence ID" value="NZ_CP087134.1"/>
</dbReference>
<name>A0ABU4RF96_9FLAO</name>